<dbReference type="Gene3D" id="3.20.20.70">
    <property type="entry name" value="Aldolase class I"/>
    <property type="match status" value="1"/>
</dbReference>
<evidence type="ECO:0000256" key="3">
    <source>
        <dbReference type="ARBA" id="ARBA00023004"/>
    </source>
</evidence>
<reference evidence="6" key="1">
    <citation type="journal article" date="2020" name="mSystems">
        <title>Genome- and Community-Level Interaction Insights into Carbon Utilization and Element Cycling Functions of Hydrothermarchaeota in Hydrothermal Sediment.</title>
        <authorList>
            <person name="Zhou Z."/>
            <person name="Liu Y."/>
            <person name="Xu W."/>
            <person name="Pan J."/>
            <person name="Luo Z.H."/>
            <person name="Li M."/>
        </authorList>
    </citation>
    <scope>NUCLEOTIDE SEQUENCE</scope>
    <source>
        <strain evidence="6">SpSt-1183</strain>
    </source>
</reference>
<dbReference type="PROSITE" id="PS51918">
    <property type="entry name" value="RADICAL_SAM"/>
    <property type="match status" value="1"/>
</dbReference>
<dbReference type="InterPro" id="IPR007197">
    <property type="entry name" value="rSAM"/>
</dbReference>
<comment type="caution">
    <text evidence="6">The sequence shown here is derived from an EMBL/GenBank/DDBJ whole genome shotgun (WGS) entry which is preliminary data.</text>
</comment>
<keyword evidence="1" id="KW-0949">S-adenosyl-L-methionine</keyword>
<evidence type="ECO:0000256" key="2">
    <source>
        <dbReference type="ARBA" id="ARBA00022723"/>
    </source>
</evidence>
<dbReference type="Pfam" id="PF04055">
    <property type="entry name" value="Radical_SAM"/>
    <property type="match status" value="1"/>
</dbReference>
<keyword evidence="2" id="KW-0479">Metal-binding</keyword>
<accession>A0A831LPU6</accession>
<evidence type="ECO:0000259" key="5">
    <source>
        <dbReference type="PROSITE" id="PS51918"/>
    </source>
</evidence>
<gene>
    <name evidence="6" type="ORF">ENN52_02790</name>
</gene>
<dbReference type="SUPFAM" id="SSF102114">
    <property type="entry name" value="Radical SAM enzymes"/>
    <property type="match status" value="1"/>
</dbReference>
<dbReference type="GO" id="GO:0003824">
    <property type="term" value="F:catalytic activity"/>
    <property type="evidence" value="ECO:0007669"/>
    <property type="project" value="InterPro"/>
</dbReference>
<proteinExistence type="predicted"/>
<feature type="non-terminal residue" evidence="6">
    <location>
        <position position="155"/>
    </location>
</feature>
<protein>
    <submittedName>
        <fullName evidence="6">Radical SAM protein</fullName>
    </submittedName>
</protein>
<dbReference type="GO" id="GO:0046872">
    <property type="term" value="F:metal ion binding"/>
    <property type="evidence" value="ECO:0007669"/>
    <property type="project" value="UniProtKB-KW"/>
</dbReference>
<evidence type="ECO:0000256" key="1">
    <source>
        <dbReference type="ARBA" id="ARBA00022691"/>
    </source>
</evidence>
<sequence>MAQLTVDLGGRPGVDCRGFCEYCYFRHVRDVAPLGCRYCPPFRVGCDYCSRGVKEQYSGFKPLSAVADDILASLQMLPDDITRVTISGGGDPSCYPEFVDLIELLGSMEAPLHIGYTSGKGFDDPSIADFLIDNGLTEVSYTIFSANPALRKRYM</sequence>
<dbReference type="GO" id="GO:0051536">
    <property type="term" value="F:iron-sulfur cluster binding"/>
    <property type="evidence" value="ECO:0007669"/>
    <property type="project" value="UniProtKB-KW"/>
</dbReference>
<dbReference type="SFLD" id="SFLDS00029">
    <property type="entry name" value="Radical_SAM"/>
    <property type="match status" value="1"/>
</dbReference>
<dbReference type="InterPro" id="IPR058240">
    <property type="entry name" value="rSAM_sf"/>
</dbReference>
<keyword evidence="3" id="KW-0408">Iron</keyword>
<feature type="domain" description="Radical SAM core" evidence="5">
    <location>
        <begin position="24"/>
        <end position="155"/>
    </location>
</feature>
<organism evidence="6">
    <name type="scientific">Methanofollis liminatans</name>
    <dbReference type="NCBI Taxonomy" id="2201"/>
    <lineage>
        <taxon>Archaea</taxon>
        <taxon>Methanobacteriati</taxon>
        <taxon>Methanobacteriota</taxon>
        <taxon>Stenosarchaea group</taxon>
        <taxon>Methanomicrobia</taxon>
        <taxon>Methanomicrobiales</taxon>
        <taxon>Methanomicrobiaceae</taxon>
        <taxon>Methanofollis</taxon>
    </lineage>
</organism>
<dbReference type="EMBL" id="DSBY01000116">
    <property type="protein sequence ID" value="HDS63055.1"/>
    <property type="molecule type" value="Genomic_DNA"/>
</dbReference>
<evidence type="ECO:0000256" key="4">
    <source>
        <dbReference type="ARBA" id="ARBA00023014"/>
    </source>
</evidence>
<evidence type="ECO:0000313" key="6">
    <source>
        <dbReference type="EMBL" id="HDS63055.1"/>
    </source>
</evidence>
<name>A0A831LPU6_9EURY</name>
<dbReference type="AlphaFoldDB" id="A0A831LPU6"/>
<dbReference type="Proteomes" id="UP000885648">
    <property type="component" value="Unassembled WGS sequence"/>
</dbReference>
<keyword evidence="4" id="KW-0411">Iron-sulfur</keyword>
<dbReference type="InterPro" id="IPR013785">
    <property type="entry name" value="Aldolase_TIM"/>
</dbReference>